<dbReference type="AlphaFoldDB" id="A0A8K0GB59"/>
<protein>
    <submittedName>
        <fullName evidence="1">Uncharacterized protein</fullName>
    </submittedName>
</protein>
<reference evidence="1" key="1">
    <citation type="submission" date="2019-08" db="EMBL/GenBank/DDBJ databases">
        <title>The genome of the North American firefly Photinus pyralis.</title>
        <authorList>
            <consortium name="Photinus pyralis genome working group"/>
            <person name="Fallon T.R."/>
            <person name="Sander Lower S.E."/>
            <person name="Weng J.-K."/>
        </authorList>
    </citation>
    <scope>NUCLEOTIDE SEQUENCE</scope>
    <source>
        <strain evidence="1">TRF0915ILg1</strain>
        <tissue evidence="1">Whole body</tissue>
    </source>
</reference>
<keyword evidence="2" id="KW-1185">Reference proteome</keyword>
<dbReference type="EMBL" id="VTPC01008718">
    <property type="protein sequence ID" value="KAF2892456.1"/>
    <property type="molecule type" value="Genomic_DNA"/>
</dbReference>
<gene>
    <name evidence="1" type="ORF">ILUMI_13716</name>
</gene>
<dbReference type="Proteomes" id="UP000801492">
    <property type="component" value="Unassembled WGS sequence"/>
</dbReference>
<sequence length="82" mass="9024">MVKSLASTSQSVCPLAQLHQRARKACSAHQSQDDFSKTYSPLCASLLRNHPAHLVHALPQFNQRGPKSAPVITFAHLDQHIV</sequence>
<evidence type="ECO:0000313" key="2">
    <source>
        <dbReference type="Proteomes" id="UP000801492"/>
    </source>
</evidence>
<proteinExistence type="predicted"/>
<organism evidence="1 2">
    <name type="scientific">Ignelater luminosus</name>
    <name type="common">Cucubano</name>
    <name type="synonym">Pyrophorus luminosus</name>
    <dbReference type="NCBI Taxonomy" id="2038154"/>
    <lineage>
        <taxon>Eukaryota</taxon>
        <taxon>Metazoa</taxon>
        <taxon>Ecdysozoa</taxon>
        <taxon>Arthropoda</taxon>
        <taxon>Hexapoda</taxon>
        <taxon>Insecta</taxon>
        <taxon>Pterygota</taxon>
        <taxon>Neoptera</taxon>
        <taxon>Endopterygota</taxon>
        <taxon>Coleoptera</taxon>
        <taxon>Polyphaga</taxon>
        <taxon>Elateriformia</taxon>
        <taxon>Elateroidea</taxon>
        <taxon>Elateridae</taxon>
        <taxon>Agrypninae</taxon>
        <taxon>Pyrophorini</taxon>
        <taxon>Ignelater</taxon>
    </lineage>
</organism>
<accession>A0A8K0GB59</accession>
<comment type="caution">
    <text evidence="1">The sequence shown here is derived from an EMBL/GenBank/DDBJ whole genome shotgun (WGS) entry which is preliminary data.</text>
</comment>
<name>A0A8K0GB59_IGNLU</name>
<evidence type="ECO:0000313" key="1">
    <source>
        <dbReference type="EMBL" id="KAF2892456.1"/>
    </source>
</evidence>